<dbReference type="GO" id="GO:0005925">
    <property type="term" value="C:focal adhesion"/>
    <property type="evidence" value="ECO:0007669"/>
    <property type="project" value="TreeGrafter"/>
</dbReference>
<feature type="compositionally biased region" description="Low complexity" evidence="1">
    <location>
        <begin position="854"/>
        <end position="877"/>
    </location>
</feature>
<dbReference type="Proteomes" id="UP000719412">
    <property type="component" value="Unassembled WGS sequence"/>
</dbReference>
<dbReference type="FunFam" id="1.10.150.50:FF:000028">
    <property type="entry name" value="caskin-2 isoform X2"/>
    <property type="match status" value="1"/>
</dbReference>
<feature type="compositionally biased region" description="Polar residues" evidence="1">
    <location>
        <begin position="796"/>
        <end position="806"/>
    </location>
</feature>
<evidence type="ECO:0000256" key="1">
    <source>
        <dbReference type="SAM" id="MobiDB-lite"/>
    </source>
</evidence>
<feature type="compositionally biased region" description="Polar residues" evidence="1">
    <location>
        <begin position="1392"/>
        <end position="1403"/>
    </location>
</feature>
<evidence type="ECO:0000259" key="2">
    <source>
        <dbReference type="PROSITE" id="PS50105"/>
    </source>
</evidence>
<dbReference type="GO" id="GO:0030424">
    <property type="term" value="C:axon"/>
    <property type="evidence" value="ECO:0007669"/>
    <property type="project" value="TreeGrafter"/>
</dbReference>
<dbReference type="PROSITE" id="PS50105">
    <property type="entry name" value="SAM_DOMAIN"/>
    <property type="match status" value="2"/>
</dbReference>
<feature type="domain" description="SAM" evidence="2">
    <location>
        <begin position="909"/>
        <end position="972"/>
    </location>
</feature>
<evidence type="ECO:0000313" key="4">
    <source>
        <dbReference type="Proteomes" id="UP000719412"/>
    </source>
</evidence>
<feature type="region of interest" description="Disordered" evidence="1">
    <location>
        <begin position="1287"/>
        <end position="1307"/>
    </location>
</feature>
<dbReference type="InterPro" id="IPR001660">
    <property type="entry name" value="SAM"/>
</dbReference>
<feature type="compositionally biased region" description="Pro residues" evidence="1">
    <location>
        <begin position="1469"/>
        <end position="1479"/>
    </location>
</feature>
<proteinExistence type="predicted"/>
<dbReference type="FunFam" id="1.10.150.50:FF:000071">
    <property type="entry name" value="Caskin, isoform D"/>
    <property type="match status" value="1"/>
</dbReference>
<dbReference type="InterPro" id="IPR035498">
    <property type="entry name" value="Caskin1/2_SAM_2"/>
</dbReference>
<dbReference type="GO" id="GO:0035591">
    <property type="term" value="F:signaling adaptor activity"/>
    <property type="evidence" value="ECO:0007669"/>
    <property type="project" value="TreeGrafter"/>
</dbReference>
<name>A0A8J6L7J9_TENMO</name>
<accession>A0A8J6L7J9</accession>
<dbReference type="SUPFAM" id="SSF47769">
    <property type="entry name" value="SAM/Pointed domain"/>
    <property type="match status" value="2"/>
</dbReference>
<dbReference type="Gene3D" id="1.10.150.50">
    <property type="entry name" value="Transcription Factor, Ets-1"/>
    <property type="match status" value="2"/>
</dbReference>
<dbReference type="InterPro" id="IPR013761">
    <property type="entry name" value="SAM/pointed_sf"/>
</dbReference>
<organism evidence="3 4">
    <name type="scientific">Tenebrio molitor</name>
    <name type="common">Yellow mealworm beetle</name>
    <dbReference type="NCBI Taxonomy" id="7067"/>
    <lineage>
        <taxon>Eukaryota</taxon>
        <taxon>Metazoa</taxon>
        <taxon>Ecdysozoa</taxon>
        <taxon>Arthropoda</taxon>
        <taxon>Hexapoda</taxon>
        <taxon>Insecta</taxon>
        <taxon>Pterygota</taxon>
        <taxon>Neoptera</taxon>
        <taxon>Endopterygota</taxon>
        <taxon>Coleoptera</taxon>
        <taxon>Polyphaga</taxon>
        <taxon>Cucujiformia</taxon>
        <taxon>Tenebrionidae</taxon>
        <taxon>Tenebrio</taxon>
    </lineage>
</organism>
<comment type="caution">
    <text evidence="3">The sequence shown here is derived from an EMBL/GenBank/DDBJ whole genome shotgun (WGS) entry which is preliminary data.</text>
</comment>
<dbReference type="EMBL" id="JABDTM020028504">
    <property type="protein sequence ID" value="KAH0808823.1"/>
    <property type="molecule type" value="Genomic_DNA"/>
</dbReference>
<feature type="domain" description="SAM" evidence="2">
    <location>
        <begin position="978"/>
        <end position="1042"/>
    </location>
</feature>
<feature type="region of interest" description="Disordered" evidence="1">
    <location>
        <begin position="795"/>
        <end position="819"/>
    </location>
</feature>
<dbReference type="SMART" id="SM00454">
    <property type="entry name" value="SAM"/>
    <property type="match status" value="2"/>
</dbReference>
<protein>
    <recommendedName>
        <fullName evidence="2">SAM domain-containing protein</fullName>
    </recommendedName>
</protein>
<dbReference type="GO" id="GO:0019903">
    <property type="term" value="F:protein phosphatase binding"/>
    <property type="evidence" value="ECO:0007669"/>
    <property type="project" value="TreeGrafter"/>
</dbReference>
<reference evidence="3" key="2">
    <citation type="submission" date="2021-08" db="EMBL/GenBank/DDBJ databases">
        <authorList>
            <person name="Eriksson T."/>
        </authorList>
    </citation>
    <scope>NUCLEOTIDE SEQUENCE</scope>
    <source>
        <strain evidence="3">Stoneville</strain>
        <tissue evidence="3">Whole head</tissue>
    </source>
</reference>
<sequence length="1538" mass="169902">MSPPDSTRTVSVRVLLRIISTVLSDGIKQRAVTRQILILVTEPFKNRDIGDFCLLRLSDCVSQAPTLGPAPGGAFASVSAVFGAVVAQLLNMQTVVIRDLWPRSLVASENGSRQDRREKANRSASILQQSFVAHMIVQFAISSRSPHPTAPTFAGSIPTTVKSSDLCTIRLRLGVGGLRESWNIARVQRHYAFSREELSKVLCWSRRLPGLRDIHTLRLLRILNFVVVAWGKHRRLRRDKTEIVLVFGQSIAFSQIKSQFISGCEEKQSRMATICFRPPPLPPNKKSQLNINRYRKQNNSLLSSTYLSFRDPAEDEIMSVEEIELTNFKCKSASKKCKKVSHTNSLSRCKDSKATMIRSHSDGNLAKKEAFAPMTINRYIKVLSGSWKNLLSCNKTVTSGCTLQKNECNNLVGLTLRTMRPSERPPLARKLGGKCTSLNERSHFQVGRLSFGVLLIGGMSRPPKPAATAKKVAPPAVPHEFRHSGSSFGSAGYASSEDAGFLAPSDPPGVPRGIGVFSRDRKSEPVPLLVFLFSSIPYPESTPPLTRPFVSAASKMLNYERDNHVPVRSSSGLCASCRKILTAAGSSSTGGPGDGFQPGRISGTRGLLFFPVMNRSHFHILTPFGGIGHIPPTGLASCTSLQECVFCLPVQTGRLAATKASCIHLLLDKKSPETLSPKQIRQLLNRYVIIFNFNNNRFKTMAVAIQFLSPFVRFISILNLQSAKSDGTTGTRDHDFESFLNCSKLVDLRFVVCTRNTCRVDASARVANALRYSSAVSPRQRRLSVIKFIDDDHSDYGSTVSSSTGKSPGPIFPAPTFTFPGQPPPGAVLTHKAAVYYHHQLSLQEDQGIDMTQSPGRDSPGSSSGSAGSGSRHSTASLDSGRASYHPLSTAGRRSEQGRIERMIHQGVPDQEIIHAWLVDLQYDEYFPLFVGAGYDLPTIGRMTPEDLTAIGIKKPNHRKRLKAEIAQLNLPDNLPEFIPGSLEEWLQLLRLEEYLPAFLDQGYQTVDDVTQLTWEDLEEFGIVKLGHQKKIMLAIKRIKDIRAGKRINTDSNRIYATQDPRSDCDTTKINQFFIYSKPSSSSLLFLTRRQFVVHEGCRPSGEPLTTYEYSSWVVHCCPIRCCKRGTHALYLAYAACLCKDVMVHAPLGPPSPGVPAVHSTFRSFHQPWEIDQTRQLAAGTHYVQQIYCTDIVPIKIRTGRGKSLESLEDPTERTHHTFSAENTQTFYYQQPIGWRTRSYDDGDITPTNETGLLYEGGGTLPRPRGVIRPRPIAKITAKARETFPDFEKPQFNPEKYSNPQYKTLPRDLIDPSKYHIQYSPMMGKKIPPNPPKRQDSEGNEQTTTVEIHHVQTSSPLPLPAYPSSDSLSISLDNQGDLPLPPPPAPGTPPGNVQSKMNSSQSWGAEEQELIKTLALQHRNGSDASFKSSSSTESDSLPFANENAGTIRTRAGGNNNRPSEYSPAKPRSGLPPHPSPTPNRQPSARNQRSEPADVLNDIGNMLANLTDELDAMLEEEKRQQPLALPLVGVTTPPNANPC</sequence>
<feature type="region of interest" description="Disordered" evidence="1">
    <location>
        <begin position="849"/>
        <end position="896"/>
    </location>
</feature>
<dbReference type="PANTHER" id="PTHR24155:SF11">
    <property type="entry name" value="CASKIN, ISOFORM B"/>
    <property type="match status" value="1"/>
</dbReference>
<keyword evidence="4" id="KW-1185">Reference proteome</keyword>
<dbReference type="CDD" id="cd09498">
    <property type="entry name" value="SAM_caskin1_2_repeat2"/>
    <property type="match status" value="1"/>
</dbReference>
<feature type="compositionally biased region" description="Low complexity" evidence="1">
    <location>
        <begin position="1422"/>
        <end position="1436"/>
    </location>
</feature>
<evidence type="ECO:0000313" key="3">
    <source>
        <dbReference type="EMBL" id="KAH0808823.1"/>
    </source>
</evidence>
<dbReference type="Pfam" id="PF00536">
    <property type="entry name" value="SAM_1"/>
    <property type="match status" value="2"/>
</dbReference>
<feature type="region of interest" description="Disordered" evidence="1">
    <location>
        <begin position="1320"/>
        <end position="1407"/>
    </location>
</feature>
<dbReference type="GO" id="GO:0007409">
    <property type="term" value="P:axonogenesis"/>
    <property type="evidence" value="ECO:0007669"/>
    <property type="project" value="TreeGrafter"/>
</dbReference>
<feature type="region of interest" description="Disordered" evidence="1">
    <location>
        <begin position="1422"/>
        <end position="1499"/>
    </location>
</feature>
<dbReference type="PANTHER" id="PTHR24155">
    <property type="entry name" value="OSTEOCLAST-STIMULATING FACTOR 1"/>
    <property type="match status" value="1"/>
</dbReference>
<dbReference type="GO" id="GO:0007185">
    <property type="term" value="P:cell surface receptor protein tyrosine phosphatase signaling pathway"/>
    <property type="evidence" value="ECO:0007669"/>
    <property type="project" value="TreeGrafter"/>
</dbReference>
<gene>
    <name evidence="3" type="ORF">GEV33_013968</name>
</gene>
<feature type="compositionally biased region" description="Pro residues" evidence="1">
    <location>
        <begin position="1379"/>
        <end position="1389"/>
    </location>
</feature>
<reference evidence="3" key="1">
    <citation type="journal article" date="2020" name="J Insects Food Feed">
        <title>The yellow mealworm (Tenebrio molitor) genome: a resource for the emerging insects as food and feed industry.</title>
        <authorList>
            <person name="Eriksson T."/>
            <person name="Andere A."/>
            <person name="Kelstrup H."/>
            <person name="Emery V."/>
            <person name="Picard C."/>
        </authorList>
    </citation>
    <scope>NUCLEOTIDE SEQUENCE</scope>
    <source>
        <strain evidence="3">Stoneville</strain>
        <tissue evidence="3">Whole head</tissue>
    </source>
</reference>
<dbReference type="CDD" id="cd09497">
    <property type="entry name" value="SAM_caskin1_2_repeat1"/>
    <property type="match status" value="1"/>
</dbReference>
<dbReference type="InterPro" id="IPR035497">
    <property type="entry name" value="Caskin1/2_SAM_1"/>
</dbReference>